<keyword evidence="2" id="KW-1133">Transmembrane helix</keyword>
<feature type="compositionally biased region" description="Pro residues" evidence="1">
    <location>
        <begin position="74"/>
        <end position="93"/>
    </location>
</feature>
<reference evidence="3" key="1">
    <citation type="submission" date="2020-04" db="EMBL/GenBank/DDBJ databases">
        <authorList>
            <person name="Chiriac C."/>
            <person name="Salcher M."/>
            <person name="Ghai R."/>
            <person name="Kavagutti S V."/>
        </authorList>
    </citation>
    <scope>NUCLEOTIDE SEQUENCE</scope>
</reference>
<evidence type="ECO:0000313" key="3">
    <source>
        <dbReference type="EMBL" id="CAB4125042.1"/>
    </source>
</evidence>
<dbReference type="EMBL" id="LR796186">
    <property type="protein sequence ID" value="CAB4125042.1"/>
    <property type="molecule type" value="Genomic_DNA"/>
</dbReference>
<gene>
    <name evidence="3" type="ORF">UFOVP58_54</name>
</gene>
<organism evidence="3">
    <name type="scientific">uncultured Caudovirales phage</name>
    <dbReference type="NCBI Taxonomy" id="2100421"/>
    <lineage>
        <taxon>Viruses</taxon>
        <taxon>Duplodnaviria</taxon>
        <taxon>Heunggongvirae</taxon>
        <taxon>Uroviricota</taxon>
        <taxon>Caudoviricetes</taxon>
        <taxon>Peduoviridae</taxon>
        <taxon>Maltschvirus</taxon>
        <taxon>Maltschvirus maltsch</taxon>
    </lineage>
</organism>
<sequence length="93" mass="10279">MLKIIQELLTGKDGQTHDIARWSWMISLFAVIGFVIYEFVQGRATVSIREFAESVGIITGAHGAAVLMKKDTEPSPPPSDYVPPPPPPRDYPK</sequence>
<feature type="region of interest" description="Disordered" evidence="1">
    <location>
        <begin position="69"/>
        <end position="93"/>
    </location>
</feature>
<evidence type="ECO:0000256" key="1">
    <source>
        <dbReference type="SAM" id="MobiDB-lite"/>
    </source>
</evidence>
<keyword evidence="2" id="KW-0812">Transmembrane</keyword>
<proteinExistence type="predicted"/>
<feature type="transmembrane region" description="Helical" evidence="2">
    <location>
        <begin position="22"/>
        <end position="40"/>
    </location>
</feature>
<accession>A0A6J5KUQ6</accession>
<protein>
    <submittedName>
        <fullName evidence="3">Uncharacterized protein</fullName>
    </submittedName>
</protein>
<name>A0A6J5KUQ6_9CAUD</name>
<keyword evidence="2" id="KW-0472">Membrane</keyword>
<evidence type="ECO:0000256" key="2">
    <source>
        <dbReference type="SAM" id="Phobius"/>
    </source>
</evidence>